<reference evidence="2 4" key="2">
    <citation type="submission" date="2018-08" db="EMBL/GenBank/DDBJ databases">
        <title>Recombination of ecologically and evolutionarily significant loci maintains genetic cohesion in the Pseudomonas syringae species complex.</title>
        <authorList>
            <person name="Dillon M."/>
            <person name="Thakur S."/>
            <person name="Almeida R.N.D."/>
            <person name="Weir B.S."/>
            <person name="Guttman D.S."/>
        </authorList>
    </citation>
    <scope>NUCLEOTIDE SEQUENCE [LARGE SCALE GENOMIC DNA]</scope>
    <source>
        <strain evidence="2 4">ICMP 7847</strain>
    </source>
</reference>
<dbReference type="PATRIC" id="fig|251724.3.peg.5409"/>
<organism evidence="1 3">
    <name type="scientific">Pseudomonas amygdali pv. photiniae</name>
    <dbReference type="NCBI Taxonomy" id="251724"/>
    <lineage>
        <taxon>Bacteria</taxon>
        <taxon>Pseudomonadati</taxon>
        <taxon>Pseudomonadota</taxon>
        <taxon>Gammaproteobacteria</taxon>
        <taxon>Pseudomonadales</taxon>
        <taxon>Pseudomonadaceae</taxon>
        <taxon>Pseudomonas</taxon>
        <taxon>Pseudomonas amygdali</taxon>
    </lineage>
</organism>
<evidence type="ECO:0000313" key="1">
    <source>
        <dbReference type="EMBL" id="KPX78765.1"/>
    </source>
</evidence>
<dbReference type="EMBL" id="LJQO01000084">
    <property type="protein sequence ID" value="KPX78765.1"/>
    <property type="molecule type" value="Genomic_DNA"/>
</dbReference>
<name>A0A0P9TUE7_PSEA0</name>
<gene>
    <name evidence="1" type="ORF">ALO53_03833</name>
    <name evidence="2" type="ORF">ALP66_03981</name>
</gene>
<comment type="caution">
    <text evidence="1">The sequence shown here is derived from an EMBL/GenBank/DDBJ whole genome shotgun (WGS) entry which is preliminary data.</text>
</comment>
<dbReference type="Proteomes" id="UP000050469">
    <property type="component" value="Unassembled WGS sequence"/>
</dbReference>
<dbReference type="AlphaFoldDB" id="A0A0P9TUE7"/>
<dbReference type="Proteomes" id="UP000270873">
    <property type="component" value="Unassembled WGS sequence"/>
</dbReference>
<evidence type="ECO:0000313" key="3">
    <source>
        <dbReference type="Proteomes" id="UP000050469"/>
    </source>
</evidence>
<evidence type="ECO:0000313" key="4">
    <source>
        <dbReference type="Proteomes" id="UP000270873"/>
    </source>
</evidence>
<dbReference type="RefSeq" id="WP_162234799.1">
    <property type="nucleotide sequence ID" value="NZ_LJQO01000084.1"/>
</dbReference>
<feature type="non-terminal residue" evidence="1">
    <location>
        <position position="1"/>
    </location>
</feature>
<accession>A0A0P9TUE7</accession>
<protein>
    <submittedName>
        <fullName evidence="1">Uncharacterized protein</fullName>
    </submittedName>
</protein>
<evidence type="ECO:0000313" key="2">
    <source>
        <dbReference type="EMBL" id="RMS44735.1"/>
    </source>
</evidence>
<sequence length="259" mass="29491">FAAPPLEFSTAHKFKKRKFSVEQGYFVKGIDGKAREVDVLATANYPVGRSFLRIKHVIECKWSKDKPWVLFKDEKRFAASALAAQLISSSAGQAIAWIAAGSEDFKNLDMFREVGFSFSGRQAFSKGNDLFYQAVQGMVSNCLNIARTYDDYEFEPEDHLLAVIALPVIVIDGSLFEATYVSDSDELNLENISHARLRWKGNEGRQLNTIIDIVTSDYLDTFLDNREKEMNILMNCLGKTLAQLIQCFQEKTEKYLRRR</sequence>
<dbReference type="EMBL" id="RBSP01000657">
    <property type="protein sequence ID" value="RMS44735.1"/>
    <property type="molecule type" value="Genomic_DNA"/>
</dbReference>
<reference evidence="1 3" key="1">
    <citation type="submission" date="2015-09" db="EMBL/GenBank/DDBJ databases">
        <title>Genome announcement of multiple Pseudomonas syringae strains.</title>
        <authorList>
            <person name="Thakur S."/>
            <person name="Wang P.W."/>
            <person name="Gong Y."/>
            <person name="Weir B.S."/>
            <person name="Guttman D.S."/>
        </authorList>
    </citation>
    <scope>NUCLEOTIDE SEQUENCE [LARGE SCALE GENOMIC DNA]</scope>
    <source>
        <strain evidence="1 3">ICMP7840</strain>
    </source>
</reference>
<proteinExistence type="predicted"/>